<dbReference type="HAMAP" id="MF_01635">
    <property type="entry name" value="UbiA"/>
    <property type="match status" value="1"/>
</dbReference>
<keyword evidence="8 11" id="KW-0812">Transmembrane</keyword>
<keyword evidence="6 11" id="KW-0808">Transferase</keyword>
<feature type="transmembrane region" description="Helical" evidence="11">
    <location>
        <begin position="63"/>
        <end position="86"/>
    </location>
</feature>
<keyword evidence="14" id="KW-1185">Reference proteome</keyword>
<keyword evidence="7 11" id="KW-0831">Ubiquinone biosynthesis</keyword>
<comment type="pathway">
    <text evidence="11">Cofactor biosynthesis; ubiquinone biosynthesis.</text>
</comment>
<dbReference type="CDD" id="cd13959">
    <property type="entry name" value="PT_UbiA_COQ2"/>
    <property type="match status" value="1"/>
</dbReference>
<feature type="transmembrane region" description="Helical" evidence="11">
    <location>
        <begin position="157"/>
        <end position="175"/>
    </location>
</feature>
<gene>
    <name evidence="11" type="primary">ubiA</name>
    <name evidence="13" type="ORF">HQ394_10880</name>
</gene>
<keyword evidence="9 11" id="KW-1133">Transmembrane helix</keyword>
<dbReference type="InterPro" id="IPR044878">
    <property type="entry name" value="UbiA_sf"/>
</dbReference>
<comment type="subcellular location">
    <subcellularLocation>
        <location evidence="11">Cell inner membrane</location>
        <topology evidence="11">Multi-pass membrane protein</topology>
    </subcellularLocation>
    <subcellularLocation>
        <location evidence="2">Membrane</location>
        <topology evidence="2">Multi-pass membrane protein</topology>
    </subcellularLocation>
</comment>
<evidence type="ECO:0000313" key="14">
    <source>
        <dbReference type="Proteomes" id="UP000516369"/>
    </source>
</evidence>
<dbReference type="PROSITE" id="PS00943">
    <property type="entry name" value="UBIA"/>
    <property type="match status" value="1"/>
</dbReference>
<dbReference type="Gene3D" id="1.10.357.140">
    <property type="entry name" value="UbiA prenyltransferase"/>
    <property type="match status" value="1"/>
</dbReference>
<keyword evidence="5 11" id="KW-0997">Cell inner membrane</keyword>
<sequence>MENDAVIGASDIRRGDWVDRLVPARVRPFLRLARLDRPIGIWLLLLPCWWSIALASPGLPDPWLLLLFALGATLMRAAGCTYNDLADRDFDAKVARTATRPLPSGTVTPRAAKIFMLALCFAALAILLQFNWFAVGLGAASLLVVAIYPFGKRFTHWPQAILGLAFNWGALLGWAAVRGELALPAVLLYLGGLFWTLGYDTIYAHQDKEDDILIGVKSTALRLGTASRRSILAFYAVAWSAMVAAGLSAGLSWLYVLLLSPVLAHFAWQAQRVNFDDAGDCLAKFKSNQVAGLAIFGATVLARVAG</sequence>
<dbReference type="FunFam" id="1.10.357.140:FF:000008">
    <property type="entry name" value="4-hydroxybenzoate octaprenyltransferase"/>
    <property type="match status" value="1"/>
</dbReference>
<reference evidence="13 14" key="1">
    <citation type="submission" date="2020-05" db="EMBL/GenBank/DDBJ databases">
        <title>Complete closed genome sequence of Defluviicoccus vanus.</title>
        <authorList>
            <person name="Bessarab I."/>
            <person name="Arumugam K."/>
            <person name="Maszenan A.M."/>
            <person name="Seviour R.J."/>
            <person name="Williams R.B."/>
        </authorList>
    </citation>
    <scope>NUCLEOTIDE SEQUENCE [LARGE SCALE GENOMIC DNA]</scope>
    <source>
        <strain evidence="13 14">Ben 114</strain>
    </source>
</reference>
<dbReference type="InterPro" id="IPR039653">
    <property type="entry name" value="Prenyltransferase"/>
</dbReference>
<evidence type="ECO:0000256" key="2">
    <source>
        <dbReference type="ARBA" id="ARBA00004141"/>
    </source>
</evidence>
<dbReference type="EC" id="2.5.1.39" evidence="11 12"/>
<comment type="catalytic activity">
    <reaction evidence="11">
        <text>all-trans-octaprenyl diphosphate + 4-hydroxybenzoate = 4-hydroxy-3-(all-trans-octaprenyl)benzoate + diphosphate</text>
        <dbReference type="Rhea" id="RHEA:27782"/>
        <dbReference type="ChEBI" id="CHEBI:1617"/>
        <dbReference type="ChEBI" id="CHEBI:17879"/>
        <dbReference type="ChEBI" id="CHEBI:33019"/>
        <dbReference type="ChEBI" id="CHEBI:57711"/>
        <dbReference type="EC" id="2.5.1.39"/>
    </reaction>
</comment>
<protein>
    <recommendedName>
        <fullName evidence="11 12">4-hydroxybenzoate octaprenyltransferase</fullName>
        <ecNumber evidence="11 12">2.5.1.39</ecNumber>
    </recommendedName>
    <alternativeName>
        <fullName evidence="11">4-HB polyprenyltransferase</fullName>
    </alternativeName>
</protein>
<dbReference type="AlphaFoldDB" id="A0A7H1N6D3"/>
<evidence type="ECO:0000313" key="13">
    <source>
        <dbReference type="EMBL" id="QNT71269.1"/>
    </source>
</evidence>
<proteinExistence type="inferred from homology"/>
<dbReference type="PANTHER" id="PTHR11048">
    <property type="entry name" value="PRENYLTRANSFERASES"/>
    <property type="match status" value="1"/>
</dbReference>
<dbReference type="GO" id="GO:0005886">
    <property type="term" value="C:plasma membrane"/>
    <property type="evidence" value="ECO:0007669"/>
    <property type="project" value="UniProtKB-SubCell"/>
</dbReference>
<dbReference type="InterPro" id="IPR006370">
    <property type="entry name" value="HB_polyprenyltransferase-like"/>
</dbReference>
<comment type="function">
    <text evidence="11">Catalyzes the prenylation of para-hydroxybenzoate (PHB) with an all-trans polyprenyl group. Mediates the second step in the final reaction sequence of ubiquinone-8 (UQ-8) biosynthesis, which is the condensation of the polyisoprenoid side chain with PHB, generating the first membrane-bound Q intermediate 3-octaprenyl-4-hydroxybenzoate.</text>
</comment>
<accession>A0A7H1N6D3</accession>
<keyword evidence="4 11" id="KW-1003">Cell membrane</keyword>
<evidence type="ECO:0000256" key="4">
    <source>
        <dbReference type="ARBA" id="ARBA00022475"/>
    </source>
</evidence>
<evidence type="ECO:0000256" key="7">
    <source>
        <dbReference type="ARBA" id="ARBA00022688"/>
    </source>
</evidence>
<dbReference type="EMBL" id="CP053923">
    <property type="protein sequence ID" value="QNT71269.1"/>
    <property type="molecule type" value="Genomic_DNA"/>
</dbReference>
<dbReference type="UniPathway" id="UPA00232"/>
<feature type="transmembrane region" description="Helical" evidence="11">
    <location>
        <begin position="232"/>
        <end position="256"/>
    </location>
</feature>
<name>A0A7H1N6D3_9PROT</name>
<dbReference type="InterPro" id="IPR000537">
    <property type="entry name" value="UbiA_prenyltransferase"/>
</dbReference>
<dbReference type="GO" id="GO:0006744">
    <property type="term" value="P:ubiquinone biosynthetic process"/>
    <property type="evidence" value="ECO:0007669"/>
    <property type="project" value="UniProtKB-UniRule"/>
</dbReference>
<dbReference type="GO" id="GO:0008412">
    <property type="term" value="F:4-hydroxybenzoate polyprenyltransferase activity"/>
    <property type="evidence" value="ECO:0007669"/>
    <property type="project" value="UniProtKB-UniRule"/>
</dbReference>
<dbReference type="KEGG" id="dvn:HQ394_10880"/>
<evidence type="ECO:0000256" key="10">
    <source>
        <dbReference type="ARBA" id="ARBA00023136"/>
    </source>
</evidence>
<dbReference type="NCBIfam" id="TIGR01474">
    <property type="entry name" value="ubiA_proteo"/>
    <property type="match status" value="1"/>
</dbReference>
<dbReference type="FunFam" id="1.20.120.1780:FF:000001">
    <property type="entry name" value="4-hydroxybenzoate octaprenyltransferase"/>
    <property type="match status" value="1"/>
</dbReference>
<keyword evidence="11" id="KW-0460">Magnesium</keyword>
<evidence type="ECO:0000256" key="1">
    <source>
        <dbReference type="ARBA" id="ARBA00001946"/>
    </source>
</evidence>
<dbReference type="InterPro" id="IPR030470">
    <property type="entry name" value="UbiA_prenylTrfase_CS"/>
</dbReference>
<evidence type="ECO:0000256" key="6">
    <source>
        <dbReference type="ARBA" id="ARBA00022679"/>
    </source>
</evidence>
<comment type="similarity">
    <text evidence="3 11">Belongs to the UbiA prenyltransferase family.</text>
</comment>
<keyword evidence="10 11" id="KW-0472">Membrane</keyword>
<evidence type="ECO:0000256" key="5">
    <source>
        <dbReference type="ARBA" id="ARBA00022519"/>
    </source>
</evidence>
<dbReference type="Proteomes" id="UP000516369">
    <property type="component" value="Chromosome"/>
</dbReference>
<dbReference type="Pfam" id="PF01040">
    <property type="entry name" value="UbiA"/>
    <property type="match status" value="1"/>
</dbReference>
<dbReference type="Gene3D" id="1.20.120.1780">
    <property type="entry name" value="UbiA prenyltransferase"/>
    <property type="match status" value="1"/>
</dbReference>
<evidence type="ECO:0000256" key="11">
    <source>
        <dbReference type="HAMAP-Rule" id="MF_01635"/>
    </source>
</evidence>
<evidence type="ECO:0000256" key="8">
    <source>
        <dbReference type="ARBA" id="ARBA00022692"/>
    </source>
</evidence>
<evidence type="ECO:0000256" key="9">
    <source>
        <dbReference type="ARBA" id="ARBA00022989"/>
    </source>
</evidence>
<comment type="cofactor">
    <cofactor evidence="1 11">
        <name>Mg(2+)</name>
        <dbReference type="ChEBI" id="CHEBI:18420"/>
    </cofactor>
</comment>
<organism evidence="13 14">
    <name type="scientific">Defluviicoccus vanus</name>
    <dbReference type="NCBI Taxonomy" id="111831"/>
    <lineage>
        <taxon>Bacteria</taxon>
        <taxon>Pseudomonadati</taxon>
        <taxon>Pseudomonadota</taxon>
        <taxon>Alphaproteobacteria</taxon>
        <taxon>Rhodospirillales</taxon>
        <taxon>Rhodospirillaceae</taxon>
        <taxon>Defluviicoccus</taxon>
    </lineage>
</organism>
<feature type="transmembrane region" description="Helical" evidence="11">
    <location>
        <begin position="181"/>
        <end position="199"/>
    </location>
</feature>
<dbReference type="PANTHER" id="PTHR11048:SF28">
    <property type="entry name" value="4-HYDROXYBENZOATE POLYPRENYLTRANSFERASE, MITOCHONDRIAL"/>
    <property type="match status" value="1"/>
</dbReference>
<evidence type="ECO:0000256" key="12">
    <source>
        <dbReference type="NCBIfam" id="TIGR01474"/>
    </source>
</evidence>
<evidence type="ECO:0000256" key="3">
    <source>
        <dbReference type="ARBA" id="ARBA00005985"/>
    </source>
</evidence>
<feature type="transmembrane region" description="Helical" evidence="11">
    <location>
        <begin position="39"/>
        <end position="57"/>
    </location>
</feature>
<dbReference type="RefSeq" id="WP_190263259.1">
    <property type="nucleotide sequence ID" value="NZ_CP053923.1"/>
</dbReference>